<evidence type="ECO:0000313" key="1">
    <source>
        <dbReference type="EMBL" id="MFD1928487.1"/>
    </source>
</evidence>
<dbReference type="Pfam" id="PF13561">
    <property type="entry name" value="adh_short_C2"/>
    <property type="match status" value="1"/>
</dbReference>
<comment type="caution">
    <text evidence="1">The sequence shown here is derived from an EMBL/GenBank/DDBJ whole genome shotgun (WGS) entry which is preliminary data.</text>
</comment>
<reference evidence="2" key="1">
    <citation type="journal article" date="2019" name="Int. J. Syst. Evol. Microbiol.">
        <title>The Global Catalogue of Microorganisms (GCM) 10K type strain sequencing project: providing services to taxonomists for standard genome sequencing and annotation.</title>
        <authorList>
            <consortium name="The Broad Institute Genomics Platform"/>
            <consortium name="The Broad Institute Genome Sequencing Center for Infectious Disease"/>
            <person name="Wu L."/>
            <person name="Ma J."/>
        </authorList>
    </citation>
    <scope>NUCLEOTIDE SEQUENCE [LARGE SCALE GENOMIC DNA]</scope>
    <source>
        <strain evidence="2">CGMCC 4.7177</strain>
    </source>
</reference>
<dbReference type="InterPro" id="IPR002347">
    <property type="entry name" value="SDR_fam"/>
</dbReference>
<dbReference type="InterPro" id="IPR036291">
    <property type="entry name" value="NAD(P)-bd_dom_sf"/>
</dbReference>
<sequence>MVPQKRQLSVQEIAEIALFIASDKGKGMTGQSIIIDGGNAAQ</sequence>
<dbReference type="Gene3D" id="3.40.50.720">
    <property type="entry name" value="NAD(P)-binding Rossmann-like Domain"/>
    <property type="match status" value="1"/>
</dbReference>
<dbReference type="SUPFAM" id="SSF51735">
    <property type="entry name" value="NAD(P)-binding Rossmann-fold domains"/>
    <property type="match status" value="1"/>
</dbReference>
<dbReference type="Proteomes" id="UP001597218">
    <property type="component" value="Unassembled WGS sequence"/>
</dbReference>
<evidence type="ECO:0000313" key="2">
    <source>
        <dbReference type="Proteomes" id="UP001597218"/>
    </source>
</evidence>
<name>A0ABW4SG59_9BACL</name>
<keyword evidence="2" id="KW-1185">Reference proteome</keyword>
<protein>
    <submittedName>
        <fullName evidence="1">SDR family oxidoreductase</fullName>
    </submittedName>
</protein>
<accession>A0ABW4SG59</accession>
<dbReference type="EMBL" id="JBHUGI010000027">
    <property type="protein sequence ID" value="MFD1928487.1"/>
    <property type="molecule type" value="Genomic_DNA"/>
</dbReference>
<organism evidence="1 2">
    <name type="scientific">Sporosarcina siberiensis</name>
    <dbReference type="NCBI Taxonomy" id="1365606"/>
    <lineage>
        <taxon>Bacteria</taxon>
        <taxon>Bacillati</taxon>
        <taxon>Bacillota</taxon>
        <taxon>Bacilli</taxon>
        <taxon>Bacillales</taxon>
        <taxon>Caryophanaceae</taxon>
        <taxon>Sporosarcina</taxon>
    </lineage>
</organism>
<dbReference type="RefSeq" id="WP_381537876.1">
    <property type="nucleotide sequence ID" value="NZ_JBHUGI010000027.1"/>
</dbReference>
<gene>
    <name evidence="1" type="ORF">ACFSFY_10540</name>
</gene>
<proteinExistence type="predicted"/>